<organism evidence="1 2">
    <name type="scientific">Paragonimus skrjabini miyazakii</name>
    <dbReference type="NCBI Taxonomy" id="59628"/>
    <lineage>
        <taxon>Eukaryota</taxon>
        <taxon>Metazoa</taxon>
        <taxon>Spiralia</taxon>
        <taxon>Lophotrochozoa</taxon>
        <taxon>Platyhelminthes</taxon>
        <taxon>Trematoda</taxon>
        <taxon>Digenea</taxon>
        <taxon>Plagiorchiida</taxon>
        <taxon>Troglotremata</taxon>
        <taxon>Troglotrematidae</taxon>
        <taxon>Paragonimus</taxon>
    </lineage>
</organism>
<dbReference type="EMBL" id="JTDE01002952">
    <property type="protein sequence ID" value="KAF7256646.1"/>
    <property type="molecule type" value="Genomic_DNA"/>
</dbReference>
<name>A0A8S9YTE2_9TREM</name>
<comment type="caution">
    <text evidence="1">The sequence shown here is derived from an EMBL/GenBank/DDBJ whole genome shotgun (WGS) entry which is preliminary data.</text>
</comment>
<evidence type="ECO:0000313" key="1">
    <source>
        <dbReference type="EMBL" id="KAF7256646.1"/>
    </source>
</evidence>
<gene>
    <name evidence="1" type="ORF">EG68_04908</name>
</gene>
<accession>A0A8S9YTE2</accession>
<dbReference type="AlphaFoldDB" id="A0A8S9YTE2"/>
<proteinExistence type="predicted"/>
<sequence>MIIIRRHIRSDCQYIIRISLLDLNLEQFCTNSTGHHCYQKTGARCNLFLDGTPCRPQTIVARLKMHTSFWHDTRISKLDPDSLVVSRKTSTYGHKDDLRWCSLPRSDRLSLRRLQEQFDESIYKFC</sequence>
<protein>
    <submittedName>
        <fullName evidence="1">Uncharacterized protein</fullName>
    </submittedName>
</protein>
<keyword evidence="2" id="KW-1185">Reference proteome</keyword>
<dbReference type="Proteomes" id="UP000822476">
    <property type="component" value="Unassembled WGS sequence"/>
</dbReference>
<reference evidence="1" key="1">
    <citation type="submission" date="2019-07" db="EMBL/GenBank/DDBJ databases">
        <title>Annotation for the trematode Paragonimus miyazaki's.</title>
        <authorList>
            <person name="Choi Y.-J."/>
        </authorList>
    </citation>
    <scope>NUCLEOTIDE SEQUENCE</scope>
    <source>
        <strain evidence="1">Japan</strain>
    </source>
</reference>
<evidence type="ECO:0000313" key="2">
    <source>
        <dbReference type="Proteomes" id="UP000822476"/>
    </source>
</evidence>